<dbReference type="RefSeq" id="WP_053994655.1">
    <property type="nucleotide sequence ID" value="NZ_CP065643.1"/>
</dbReference>
<evidence type="ECO:0000256" key="3">
    <source>
        <dbReference type="ARBA" id="ARBA00022722"/>
    </source>
</evidence>
<dbReference type="Pfam" id="PF00270">
    <property type="entry name" value="DEAD"/>
    <property type="match status" value="1"/>
</dbReference>
<proteinExistence type="inferred from homology"/>
<dbReference type="InterPro" id="IPR011545">
    <property type="entry name" value="DEAD/DEAH_box_helicase_dom"/>
</dbReference>
<dbReference type="InterPro" id="IPR006474">
    <property type="entry name" value="Helicase_Cas3_CRISPR-ass_core"/>
</dbReference>
<evidence type="ECO:0000256" key="4">
    <source>
        <dbReference type="ARBA" id="ARBA00022723"/>
    </source>
</evidence>
<evidence type="ECO:0000256" key="2">
    <source>
        <dbReference type="ARBA" id="ARBA00009046"/>
    </source>
</evidence>
<dbReference type="GO" id="GO:0051607">
    <property type="term" value="P:defense response to virus"/>
    <property type="evidence" value="ECO:0007669"/>
    <property type="project" value="UniProtKB-KW"/>
</dbReference>
<dbReference type="InterPro" id="IPR006483">
    <property type="entry name" value="CRISPR-assoc_Cas3_HD"/>
</dbReference>
<dbReference type="Pfam" id="PF22590">
    <property type="entry name" value="Cas3-like_C_2"/>
    <property type="match status" value="1"/>
</dbReference>
<evidence type="ECO:0000313" key="11">
    <source>
        <dbReference type="EMBL" id="KOY83412.1"/>
    </source>
</evidence>
<dbReference type="Gene3D" id="3.40.50.300">
    <property type="entry name" value="P-loop containing nucleotide triphosphate hydrolases"/>
    <property type="match status" value="2"/>
</dbReference>
<dbReference type="GO" id="GO:0005524">
    <property type="term" value="F:ATP binding"/>
    <property type="evidence" value="ECO:0007669"/>
    <property type="project" value="UniProtKB-KW"/>
</dbReference>
<dbReference type="GO" id="GO:0003724">
    <property type="term" value="F:RNA helicase activity"/>
    <property type="evidence" value="ECO:0007669"/>
    <property type="project" value="TreeGrafter"/>
</dbReference>
<name>A0A0M9DMY1_9BACI</name>
<evidence type="ECO:0000256" key="8">
    <source>
        <dbReference type="ARBA" id="ARBA00022840"/>
    </source>
</evidence>
<dbReference type="GO" id="GO:0016787">
    <property type="term" value="F:hydrolase activity"/>
    <property type="evidence" value="ECO:0007669"/>
    <property type="project" value="UniProtKB-KW"/>
</dbReference>
<dbReference type="STRING" id="33935.ADM90_09120"/>
<dbReference type="PANTHER" id="PTHR47959">
    <property type="entry name" value="ATP-DEPENDENT RNA HELICASE RHLE-RELATED"/>
    <property type="match status" value="1"/>
</dbReference>
<keyword evidence="5" id="KW-0547">Nucleotide-binding</keyword>
<protein>
    <submittedName>
        <fullName evidence="11">Metal-dependent phosphohydrolase</fullName>
    </submittedName>
</protein>
<dbReference type="InterPro" id="IPR038257">
    <property type="entry name" value="CRISPR-assoc_Cas3_HD_sf"/>
</dbReference>
<dbReference type="SMART" id="SM00487">
    <property type="entry name" value="DEXDc"/>
    <property type="match status" value="1"/>
</dbReference>
<evidence type="ECO:0000313" key="12">
    <source>
        <dbReference type="Proteomes" id="UP000037977"/>
    </source>
</evidence>
<dbReference type="GO" id="GO:0046872">
    <property type="term" value="F:metal ion binding"/>
    <property type="evidence" value="ECO:0007669"/>
    <property type="project" value="UniProtKB-KW"/>
</dbReference>
<sequence>MFKKLLAKSAKKDKPAQTIAEHTNELIKQWDLFGKIYPSALSDKDWKILLLAVKYHDVGKANTKFQNKVHDIEERIKDLFPEFAEIPHGYVSCAFIPIDDLLEQYSEEEVTILILAVYYHHEREEQNFDDSNEDIEKELGQYVPMLVEDFGTFDTTKDLAIREEPIFDYEEFTERKYLRNRNHLNHFVRIKGLLNKLDYAASGNYEVEVPPEKLPQKMEKYFREKGHDKNELQEHLYHRQQANHVVIASTGIGKTEAALWWLGNDKGIFTLPLKVSINAIYDRLIAEIGCNRKTTGLLHSDMHAEYVKRADDQDLDLVTVTHAKNLSMPLTVTTIDQIIDFVGLYPGFEMKLATLSYSKIIIDEIQMYSPRLAAFIVLGLKYITDMGGKFLIMTATLPPLFVEALKRLDVPFEKPGKPFLKRNSDNQPIKRHVMQIVEKDLTKEEILKHALNRKVLIIVNTVTKAQQLYQAFQATEIAVSLLHGRFISQHRKEKEDAILKLGKRICTCTGIWITTQLVEASVNIDFDVLFTELSDASGLFQRMGRVYRERDYLENIPNIYVFTGEPLPSGIANTRRSIVDYTIYEKSKEVLLQYNNQLIDEQTKMDIVEQVYSREALGEVCDYMKTFDETLAWYKDLLPYQEEEKPTLRDIQNQLVIPYVIYNQNRTKIDDINEQISEKLPLDQRIKLLIELQKFTVPIATWAYDNARKRKNGEISSTIRVDRFTEYPIITYQYTEDQGLIFENDYDALFQ</sequence>
<evidence type="ECO:0000256" key="5">
    <source>
        <dbReference type="ARBA" id="ARBA00022741"/>
    </source>
</evidence>
<evidence type="ECO:0000256" key="7">
    <source>
        <dbReference type="ARBA" id="ARBA00022806"/>
    </source>
</evidence>
<dbReference type="NCBIfam" id="TIGR01587">
    <property type="entry name" value="cas3_core"/>
    <property type="match status" value="1"/>
</dbReference>
<gene>
    <name evidence="11" type="ORF">ADM90_09120</name>
</gene>
<dbReference type="InterPro" id="IPR027417">
    <property type="entry name" value="P-loop_NTPase"/>
</dbReference>
<dbReference type="PROSITE" id="PS51643">
    <property type="entry name" value="HD_CAS3"/>
    <property type="match status" value="1"/>
</dbReference>
<dbReference type="Pfam" id="PF18019">
    <property type="entry name" value="Cas3_HD"/>
    <property type="match status" value="1"/>
</dbReference>
<dbReference type="PANTHER" id="PTHR47959:SF16">
    <property type="entry name" value="CRISPR-ASSOCIATED NUCLEASE_HELICASE CAS3-RELATED"/>
    <property type="match status" value="1"/>
</dbReference>
<dbReference type="InterPro" id="IPR014001">
    <property type="entry name" value="Helicase_ATP-bd"/>
</dbReference>
<dbReference type="EMBL" id="LGCI01000005">
    <property type="protein sequence ID" value="KOY83412.1"/>
    <property type="molecule type" value="Genomic_DNA"/>
</dbReference>
<dbReference type="GO" id="GO:0003676">
    <property type="term" value="F:nucleic acid binding"/>
    <property type="evidence" value="ECO:0007669"/>
    <property type="project" value="InterPro"/>
</dbReference>
<keyword evidence="6 11" id="KW-0378">Hydrolase</keyword>
<dbReference type="Proteomes" id="UP000037977">
    <property type="component" value="Unassembled WGS sequence"/>
</dbReference>
<dbReference type="CDD" id="cd09641">
    <property type="entry name" value="Cas3''_I"/>
    <property type="match status" value="1"/>
</dbReference>
<dbReference type="GO" id="GO:0004518">
    <property type="term" value="F:nuclease activity"/>
    <property type="evidence" value="ECO:0007669"/>
    <property type="project" value="UniProtKB-KW"/>
</dbReference>
<dbReference type="AlphaFoldDB" id="A0A0M9DMY1"/>
<dbReference type="GO" id="GO:0005829">
    <property type="term" value="C:cytosol"/>
    <property type="evidence" value="ECO:0007669"/>
    <property type="project" value="TreeGrafter"/>
</dbReference>
<keyword evidence="3" id="KW-0540">Nuclease</keyword>
<evidence type="ECO:0000256" key="9">
    <source>
        <dbReference type="ARBA" id="ARBA00023118"/>
    </source>
</evidence>
<keyword evidence="9" id="KW-0051">Antiviral defense</keyword>
<organism evidence="11 12">
    <name type="scientific">Lysinibacillus macroides</name>
    <dbReference type="NCBI Taxonomy" id="33935"/>
    <lineage>
        <taxon>Bacteria</taxon>
        <taxon>Bacillati</taxon>
        <taxon>Bacillota</taxon>
        <taxon>Bacilli</taxon>
        <taxon>Bacillales</taxon>
        <taxon>Bacillaceae</taxon>
        <taxon>Lysinibacillus</taxon>
    </lineage>
</organism>
<dbReference type="PATRIC" id="fig|33935.3.peg.1310"/>
<reference evidence="11 12" key="1">
    <citation type="submission" date="2015-07" db="EMBL/GenBank/DDBJ databases">
        <title>Genome sequencing project for genomic taxonomy and phylogenomics of Bacillus-like bacteria.</title>
        <authorList>
            <person name="Liu B."/>
            <person name="Wang J."/>
            <person name="Zhu Y."/>
            <person name="Liu G."/>
            <person name="Chen Q."/>
            <person name="Chen Z."/>
            <person name="Che J."/>
            <person name="Ge C."/>
            <person name="Shi H."/>
            <person name="Pan Z."/>
            <person name="Liu X."/>
        </authorList>
    </citation>
    <scope>NUCLEOTIDE SEQUENCE [LARGE SCALE GENOMIC DNA]</scope>
    <source>
        <strain evidence="11 12">DSM 54</strain>
    </source>
</reference>
<keyword evidence="4" id="KW-0479">Metal-binding</keyword>
<dbReference type="InterPro" id="IPR054712">
    <property type="entry name" value="Cas3-like_dom"/>
</dbReference>
<dbReference type="Gene3D" id="1.10.3210.30">
    <property type="match status" value="1"/>
</dbReference>
<dbReference type="OrthoDB" id="9810236at2"/>
<comment type="similarity">
    <text evidence="1">In the N-terminal section; belongs to the CRISPR-associated nuclease Cas3-HD family.</text>
</comment>
<evidence type="ECO:0000256" key="6">
    <source>
        <dbReference type="ARBA" id="ARBA00022801"/>
    </source>
</evidence>
<keyword evidence="8" id="KW-0067">ATP-binding</keyword>
<comment type="caution">
    <text evidence="11">The sequence shown here is derived from an EMBL/GenBank/DDBJ whole genome shotgun (WGS) entry which is preliminary data.</text>
</comment>
<accession>A0A0M9DMY1</accession>
<keyword evidence="12" id="KW-1185">Reference proteome</keyword>
<evidence type="ECO:0000259" key="10">
    <source>
        <dbReference type="PROSITE" id="PS51643"/>
    </source>
</evidence>
<dbReference type="InterPro" id="IPR050079">
    <property type="entry name" value="DEAD_box_RNA_helicase"/>
</dbReference>
<feature type="domain" description="HD Cas3-type" evidence="10">
    <location>
        <begin position="12"/>
        <end position="200"/>
    </location>
</feature>
<keyword evidence="7" id="KW-0347">Helicase</keyword>
<dbReference type="NCBIfam" id="TIGR01596">
    <property type="entry name" value="cas3_HD"/>
    <property type="match status" value="1"/>
</dbReference>
<evidence type="ECO:0000256" key="1">
    <source>
        <dbReference type="ARBA" id="ARBA00006847"/>
    </source>
</evidence>
<comment type="similarity">
    <text evidence="2">In the central section; belongs to the CRISPR-associated helicase Cas3 family.</text>
</comment>
<dbReference type="SUPFAM" id="SSF52540">
    <property type="entry name" value="P-loop containing nucleoside triphosphate hydrolases"/>
    <property type="match status" value="1"/>
</dbReference>